<evidence type="ECO:0000313" key="2">
    <source>
        <dbReference type="EMBL" id="KAG2492329.1"/>
    </source>
</evidence>
<feature type="region of interest" description="Disordered" evidence="1">
    <location>
        <begin position="398"/>
        <end position="443"/>
    </location>
</feature>
<protein>
    <submittedName>
        <fullName evidence="2">Uncharacterized protein</fullName>
    </submittedName>
</protein>
<evidence type="ECO:0000256" key="1">
    <source>
        <dbReference type="SAM" id="MobiDB-lite"/>
    </source>
</evidence>
<feature type="region of interest" description="Disordered" evidence="1">
    <location>
        <begin position="204"/>
        <end position="230"/>
    </location>
</feature>
<accession>A0A835XZ06</accession>
<keyword evidence="3" id="KW-1185">Reference proteome</keyword>
<evidence type="ECO:0000313" key="3">
    <source>
        <dbReference type="Proteomes" id="UP000612055"/>
    </source>
</evidence>
<organism evidence="2 3">
    <name type="scientific">Edaphochlamys debaryana</name>
    <dbReference type="NCBI Taxonomy" id="47281"/>
    <lineage>
        <taxon>Eukaryota</taxon>
        <taxon>Viridiplantae</taxon>
        <taxon>Chlorophyta</taxon>
        <taxon>core chlorophytes</taxon>
        <taxon>Chlorophyceae</taxon>
        <taxon>CS clade</taxon>
        <taxon>Chlamydomonadales</taxon>
        <taxon>Chlamydomonadales incertae sedis</taxon>
        <taxon>Edaphochlamys</taxon>
    </lineage>
</organism>
<name>A0A835XZ06_9CHLO</name>
<dbReference type="AlphaFoldDB" id="A0A835XZ06"/>
<reference evidence="2" key="1">
    <citation type="journal article" date="2020" name="bioRxiv">
        <title>Comparative genomics of Chlamydomonas.</title>
        <authorList>
            <person name="Craig R.J."/>
            <person name="Hasan A.R."/>
            <person name="Ness R.W."/>
            <person name="Keightley P.D."/>
        </authorList>
    </citation>
    <scope>NUCLEOTIDE SEQUENCE</scope>
    <source>
        <strain evidence="2">CCAP 11/70</strain>
    </source>
</reference>
<proteinExistence type="predicted"/>
<comment type="caution">
    <text evidence="2">The sequence shown here is derived from an EMBL/GenBank/DDBJ whole genome shotgun (WGS) entry which is preliminary data.</text>
</comment>
<sequence>MAHTRAQLERLVAQAFGDWLEQQRGPDLLPLQQLFALCHAGVVQRSQVQSAVANIPPNASAAPTPSLGGALVRLLDGCLAAAAALPDPQQRRRAASNVIAAFSRAALREAALRSGVHLGVPGGCGSGGSGGVRDGRDPALAVGGWGEAGAAARPALDRPFLDASFALLSAVAARYPGLMGELQLLQVAWGEAGAVAGAAQAAMPGGPSAVAETEGAGPRTAAEKATPPSWGSACSSPDLLAEFLLGPELQTRIAAGLLLFGGPQPNVTGSAGGCGEGPSEEALALAETPALLELCAAAAVADAWPGLVSCVAEAGPGALAARLASGGAWVEAEGAGEQVAVSRACCDRLAEALRWRPAAVLAAVPPPLLLVLASRDEAVRGALLAALQELLRPTQCTGQVGDDEVDTGKGVESWQGAGEREKAGGSPAAKAAGKRRGQLEESSEARERARVRLAALHEVFGVVGLDLGMLLQGHLAQTRALW</sequence>
<dbReference type="EMBL" id="JAEHOE010000045">
    <property type="protein sequence ID" value="KAG2492329.1"/>
    <property type="molecule type" value="Genomic_DNA"/>
</dbReference>
<dbReference type="Proteomes" id="UP000612055">
    <property type="component" value="Unassembled WGS sequence"/>
</dbReference>
<gene>
    <name evidence="2" type="ORF">HYH03_009280</name>
</gene>